<organism evidence="2 3">
    <name type="scientific">Talaromyces proteolyticus</name>
    <dbReference type="NCBI Taxonomy" id="1131652"/>
    <lineage>
        <taxon>Eukaryota</taxon>
        <taxon>Fungi</taxon>
        <taxon>Dikarya</taxon>
        <taxon>Ascomycota</taxon>
        <taxon>Pezizomycotina</taxon>
        <taxon>Eurotiomycetes</taxon>
        <taxon>Eurotiomycetidae</taxon>
        <taxon>Eurotiales</taxon>
        <taxon>Trichocomaceae</taxon>
        <taxon>Talaromyces</taxon>
        <taxon>Talaromyces sect. Bacilispori</taxon>
    </lineage>
</organism>
<feature type="compositionally biased region" description="Pro residues" evidence="1">
    <location>
        <begin position="383"/>
        <end position="392"/>
    </location>
</feature>
<dbReference type="Proteomes" id="UP001201262">
    <property type="component" value="Unassembled WGS sequence"/>
</dbReference>
<name>A0AAD4KFV8_9EURO</name>
<sequence>MPRETVRGKSMIPTATIKRLWRASKEIDSPSPVQRKQKQSESPNSDEFARWAKWGWVSDVKESWEDVDPFGSEDPLECPVTPPEYAHTGSNTPISFDLAHGMERSSLSNAVIDPVFLGEDFAALLKVPRIPYTESIWVDLWIPIKAGEQVIPLDGQYLSSLKSFAGLRYLKISGMLKSYQKEIFQAVWEMELLEELDLRMAEEPQLSLGVYWRRIEKGWSPKRREPQVYRCPGDGKGRIKKHFGNAEYLENSVIELAKPRFDEGTIEYETWATQTLPIINLTLRGFVVDAIPFHSCFYGNKLREITLTDCYDAGFYLPSDMADDVRINIDGFETATVAPIHDLPKELKHITLKDGKKVDEYPAHVESPHPLHWFTPKEKPLPTTSPDPPPYSPGKHPNRHATVGGQNISPAPAPGGRLSLFSWRRRKDHSIAIGEEDED</sequence>
<keyword evidence="3" id="KW-1185">Reference proteome</keyword>
<reference evidence="2" key="1">
    <citation type="submission" date="2021-12" db="EMBL/GenBank/DDBJ databases">
        <title>Convergent genome expansion in fungi linked to evolution of root-endophyte symbiosis.</title>
        <authorList>
            <consortium name="DOE Joint Genome Institute"/>
            <person name="Ke Y.-H."/>
            <person name="Bonito G."/>
            <person name="Liao H.-L."/>
            <person name="Looney B."/>
            <person name="Rojas-Flechas A."/>
            <person name="Nash J."/>
            <person name="Hameed K."/>
            <person name="Schadt C."/>
            <person name="Martin F."/>
            <person name="Crous P.W."/>
            <person name="Miettinen O."/>
            <person name="Magnuson J.K."/>
            <person name="Labbe J."/>
            <person name="Jacobson D."/>
            <person name="Doktycz M.J."/>
            <person name="Veneault-Fourrey C."/>
            <person name="Kuo A."/>
            <person name="Mondo S."/>
            <person name="Calhoun S."/>
            <person name="Riley R."/>
            <person name="Ohm R."/>
            <person name="LaButti K."/>
            <person name="Andreopoulos B."/>
            <person name="Pangilinan J."/>
            <person name="Nolan M."/>
            <person name="Tritt A."/>
            <person name="Clum A."/>
            <person name="Lipzen A."/>
            <person name="Daum C."/>
            <person name="Barry K."/>
            <person name="Grigoriev I.V."/>
            <person name="Vilgalys R."/>
        </authorList>
    </citation>
    <scope>NUCLEOTIDE SEQUENCE</scope>
    <source>
        <strain evidence="2">PMI_201</strain>
    </source>
</reference>
<evidence type="ECO:0000256" key="1">
    <source>
        <dbReference type="SAM" id="MobiDB-lite"/>
    </source>
</evidence>
<gene>
    <name evidence="2" type="ORF">BGW36DRAFT_440909</name>
</gene>
<dbReference type="AlphaFoldDB" id="A0AAD4KFV8"/>
<dbReference type="RefSeq" id="XP_046066364.1">
    <property type="nucleotide sequence ID" value="XM_046221542.1"/>
</dbReference>
<feature type="region of interest" description="Disordered" evidence="1">
    <location>
        <begin position="369"/>
        <end position="439"/>
    </location>
</feature>
<evidence type="ECO:0000313" key="2">
    <source>
        <dbReference type="EMBL" id="KAH8690081.1"/>
    </source>
</evidence>
<accession>A0AAD4KFV8</accession>
<evidence type="ECO:0000313" key="3">
    <source>
        <dbReference type="Proteomes" id="UP001201262"/>
    </source>
</evidence>
<feature type="region of interest" description="Disordered" evidence="1">
    <location>
        <begin position="21"/>
        <end position="46"/>
    </location>
</feature>
<protein>
    <submittedName>
        <fullName evidence="2">Uncharacterized protein</fullName>
    </submittedName>
</protein>
<feature type="compositionally biased region" description="Basic and acidic residues" evidence="1">
    <location>
        <begin position="369"/>
        <end position="380"/>
    </location>
</feature>
<proteinExistence type="predicted"/>
<dbReference type="EMBL" id="JAJTJA010000014">
    <property type="protein sequence ID" value="KAH8690081.1"/>
    <property type="molecule type" value="Genomic_DNA"/>
</dbReference>
<comment type="caution">
    <text evidence="2">The sequence shown here is derived from an EMBL/GenBank/DDBJ whole genome shotgun (WGS) entry which is preliminary data.</text>
</comment>
<dbReference type="GeneID" id="70251829"/>